<dbReference type="InterPro" id="IPR024704">
    <property type="entry name" value="SMC"/>
</dbReference>
<dbReference type="SUPFAM" id="SSF52540">
    <property type="entry name" value="P-loop containing nucleoside triphosphate hydrolases"/>
    <property type="match status" value="1"/>
</dbReference>
<evidence type="ECO:0000256" key="5">
    <source>
        <dbReference type="ARBA" id="ARBA00023054"/>
    </source>
</evidence>
<dbReference type="GO" id="GO:0016887">
    <property type="term" value="F:ATP hydrolysis activity"/>
    <property type="evidence" value="ECO:0007669"/>
    <property type="project" value="InterPro"/>
</dbReference>
<dbReference type="Pfam" id="PF02463">
    <property type="entry name" value="SMC_N"/>
    <property type="match status" value="1"/>
</dbReference>
<dbReference type="GO" id="GO:0030261">
    <property type="term" value="P:chromosome condensation"/>
    <property type="evidence" value="ECO:0007669"/>
    <property type="project" value="InterPro"/>
</dbReference>
<feature type="coiled-coil region" evidence="7">
    <location>
        <begin position="167"/>
        <end position="464"/>
    </location>
</feature>
<evidence type="ECO:0000256" key="7">
    <source>
        <dbReference type="HAMAP-Rule" id="MF_01894"/>
    </source>
</evidence>
<organism evidence="9 10">
    <name type="scientific">Tissierella pigra</name>
    <dbReference type="NCBI Taxonomy" id="2607614"/>
    <lineage>
        <taxon>Bacteria</taxon>
        <taxon>Bacillati</taxon>
        <taxon>Bacillota</taxon>
        <taxon>Tissierellia</taxon>
        <taxon>Tissierellales</taxon>
        <taxon>Tissierellaceae</taxon>
        <taxon>Tissierella</taxon>
    </lineage>
</organism>
<evidence type="ECO:0000256" key="2">
    <source>
        <dbReference type="ARBA" id="ARBA00022490"/>
    </source>
</evidence>
<dbReference type="Pfam" id="PF06470">
    <property type="entry name" value="SMC_hinge"/>
    <property type="match status" value="1"/>
</dbReference>
<feature type="domain" description="SMC hinge" evidence="8">
    <location>
        <begin position="525"/>
        <end position="642"/>
    </location>
</feature>
<feature type="coiled-coil region" evidence="7">
    <location>
        <begin position="873"/>
        <end position="907"/>
    </location>
</feature>
<dbReference type="InterPro" id="IPR011890">
    <property type="entry name" value="SMC_prok"/>
</dbReference>
<comment type="domain">
    <text evidence="7">Contains large globular domains required for ATP hydrolysis at each terminus and a third globular domain forming a flexible hinge near the middle of the molecule. These domains are separated by coiled-coil structures.</text>
</comment>
<evidence type="ECO:0000313" key="9">
    <source>
        <dbReference type="EMBL" id="MSU00049.1"/>
    </source>
</evidence>
<comment type="similarity">
    <text evidence="7">Belongs to the SMC family.</text>
</comment>
<evidence type="ECO:0000256" key="4">
    <source>
        <dbReference type="ARBA" id="ARBA00022840"/>
    </source>
</evidence>
<evidence type="ECO:0000259" key="8">
    <source>
        <dbReference type="SMART" id="SM00968"/>
    </source>
</evidence>
<gene>
    <name evidence="7 9" type="primary">smc</name>
    <name evidence="9" type="ORF">FYJ83_01035</name>
</gene>
<dbReference type="RefSeq" id="WP_154438215.1">
    <property type="nucleotide sequence ID" value="NZ_JAHLPJ010000001.1"/>
</dbReference>
<name>A0A6N7XDE0_9FIRM</name>
<dbReference type="Gene3D" id="1.20.1060.20">
    <property type="match status" value="1"/>
</dbReference>
<evidence type="ECO:0000256" key="3">
    <source>
        <dbReference type="ARBA" id="ARBA00022741"/>
    </source>
</evidence>
<dbReference type="FunFam" id="3.40.50.300:FF:000984">
    <property type="entry name" value="Chromosome partition protein Smc"/>
    <property type="match status" value="1"/>
</dbReference>
<dbReference type="GO" id="GO:0005524">
    <property type="term" value="F:ATP binding"/>
    <property type="evidence" value="ECO:0007669"/>
    <property type="project" value="UniProtKB-UniRule"/>
</dbReference>
<dbReference type="GO" id="GO:0005694">
    <property type="term" value="C:chromosome"/>
    <property type="evidence" value="ECO:0007669"/>
    <property type="project" value="InterPro"/>
</dbReference>
<accession>A0A6N7XDE0</accession>
<keyword evidence="4 7" id="KW-0067">ATP-binding</keyword>
<dbReference type="GO" id="GO:0003677">
    <property type="term" value="F:DNA binding"/>
    <property type="evidence" value="ECO:0007669"/>
    <property type="project" value="UniProtKB-UniRule"/>
</dbReference>
<dbReference type="HAMAP" id="MF_01894">
    <property type="entry name" value="Smc_prok"/>
    <property type="match status" value="1"/>
</dbReference>
<dbReference type="Proteomes" id="UP000469523">
    <property type="component" value="Unassembled WGS sequence"/>
</dbReference>
<dbReference type="SMART" id="SM00968">
    <property type="entry name" value="SMC_hinge"/>
    <property type="match status" value="1"/>
</dbReference>
<sequence length="1192" mass="138210">MQLKKVEIQGFKSFADKTEIEIKDGITAIVGPNGSGKSNISDAIRWVLGEQSVKNLRGSKMEDVIFAGTSKRKPLGYAEVTITFDNKSGLIPIDYGEIAVTRRMFRSGESEYYINKNSCRLKDIRELFMDTGIGKDGYSIIGQGRIEEILSNRPEDRRHIFEEAAGIVKYKSKKEEAERKLDKTESNLMRIKDLIFELSNQLEVLEIQAQKANYFTELYNKLKSLEINLSIKDIRKLNSQIDEINQEKLILEKELEQKLLDRELFENNFNSLKETIKELESNIEDYRNKNSNIMNQLDKDQNQVAIIEEKEKFYNKDLARLKEEKINLNNRLEELNIVNEKLIEEKLLAEKEYNKLLEIYNEKNIELEKEFENLQEKERNIELEKNNMIRIYNSSSEKKSELNGINSFNENIEKRILQLKKEIHIMDSDKNVNISNYNEVGEKEKNLQEQLLKLNERLQSVKEKERDISSILETINKSINTNNVEIQSKTSSYKLLKNMEEDYEGYYKGVKSLLKSAKREPKLKEGLIGVVAELIKVNEKFERAIDISLGSNIQNMVTETQEDAKRIIEYLKHNKLGRVTFLPLNVIKGNILDISIQDRKEFKIYGLGYELIDFNKKYENIFKFLLGRTIIIENIDCGIRLANKYNHSYRIVTLDGEILNPGGSMTGGSQGNSGTSIISRKGRIENLTKDIERLNKIQEKLNQESITYINSLKESKEEIVELDKSIKETEHSIINIVNQKEKYINEINRLKESMYKAEKEIDNLGVEVKDYKDKEIEILSLLEKLDKEITNKKEEIKNLTITYNEEKSIREEKLKNITDTKINLNLINSNISNLQEKWNKNKFEINSIKDSIKEKEEMITLNIENIEEITKSKISLNAKIKELNLIAQDTKEELEKLISNKTKFMEEFYSEQNKLNEINKVIGEVEKNINSNEVKLARITVQLENHHKKLKDDYDLCYEEALGQEVEIKNIQEAIVESRKLKVEIKELGTVNLSSIEEYKNLKERLDFILNQQKDLLSAKENLKEVIKDMENNMKTQFLMNFNKINDNFQEIFKNLFDGGQAELVLEEDENILDSGIEIKAQPPGKKLQSLTLLSGGEKSLTAVALLFAILTLKPSPFCILDEIDAALDEANISRYTSYLKTFYENTQFVLITHRKTTMEIADILYGVAMEEEGISKLISVKLKDNIDEIAS</sequence>
<dbReference type="GO" id="GO:0007062">
    <property type="term" value="P:sister chromatid cohesion"/>
    <property type="evidence" value="ECO:0007669"/>
    <property type="project" value="InterPro"/>
</dbReference>
<comment type="subunit">
    <text evidence="7">Homodimer.</text>
</comment>
<evidence type="ECO:0000313" key="10">
    <source>
        <dbReference type="Proteomes" id="UP000469523"/>
    </source>
</evidence>
<dbReference type="NCBIfam" id="TIGR02168">
    <property type="entry name" value="SMC_prok_B"/>
    <property type="match status" value="1"/>
</dbReference>
<keyword evidence="5 7" id="KW-0175">Coiled coil</keyword>
<proteinExistence type="inferred from homology"/>
<dbReference type="InterPro" id="IPR027417">
    <property type="entry name" value="P-loop_NTPase"/>
</dbReference>
<dbReference type="Gene3D" id="3.40.50.300">
    <property type="entry name" value="P-loop containing nucleotide triphosphate hydrolases"/>
    <property type="match status" value="2"/>
</dbReference>
<dbReference type="GO" id="GO:0006260">
    <property type="term" value="P:DNA replication"/>
    <property type="evidence" value="ECO:0007669"/>
    <property type="project" value="UniProtKB-UniRule"/>
</dbReference>
<keyword evidence="3 7" id="KW-0547">Nucleotide-binding</keyword>
<dbReference type="CDD" id="cd03278">
    <property type="entry name" value="ABC_SMC_barmotin"/>
    <property type="match status" value="2"/>
</dbReference>
<dbReference type="AlphaFoldDB" id="A0A6N7XDE0"/>
<dbReference type="EMBL" id="VUNQ01000001">
    <property type="protein sequence ID" value="MSU00049.1"/>
    <property type="molecule type" value="Genomic_DNA"/>
</dbReference>
<feature type="binding site" evidence="7">
    <location>
        <begin position="32"/>
        <end position="39"/>
    </location>
    <ligand>
        <name>ATP</name>
        <dbReference type="ChEBI" id="CHEBI:30616"/>
    </ligand>
</feature>
<dbReference type="InterPro" id="IPR010935">
    <property type="entry name" value="SMC_hinge"/>
</dbReference>
<keyword evidence="2 7" id="KW-0963">Cytoplasm</keyword>
<evidence type="ECO:0000256" key="1">
    <source>
        <dbReference type="ARBA" id="ARBA00004496"/>
    </source>
</evidence>
<comment type="function">
    <text evidence="7">Required for chromosome condensation and partitioning.</text>
</comment>
<reference evidence="9 10" key="1">
    <citation type="submission" date="2019-09" db="EMBL/GenBank/DDBJ databases">
        <title>In-depth cultivation of the pig gut microbiome towards novel bacterial diversity and tailored functional studies.</title>
        <authorList>
            <person name="Wylensek D."/>
            <person name="Hitch T.C.A."/>
            <person name="Clavel T."/>
        </authorList>
    </citation>
    <scope>NUCLEOTIDE SEQUENCE [LARGE SCALE GENOMIC DNA]</scope>
    <source>
        <strain evidence="9 10">WCA3-693-APC-4?</strain>
    </source>
</reference>
<dbReference type="Gene3D" id="3.30.70.1620">
    <property type="match status" value="1"/>
</dbReference>
<protein>
    <recommendedName>
        <fullName evidence="7">Chromosome partition protein Smc</fullName>
    </recommendedName>
</protein>
<feature type="coiled-coil region" evidence="7">
    <location>
        <begin position="684"/>
        <end position="837"/>
    </location>
</feature>
<feature type="coiled-coil region" evidence="7">
    <location>
        <begin position="999"/>
        <end position="1033"/>
    </location>
</feature>
<dbReference type="GO" id="GO:0007059">
    <property type="term" value="P:chromosome segregation"/>
    <property type="evidence" value="ECO:0007669"/>
    <property type="project" value="UniProtKB-UniRule"/>
</dbReference>
<evidence type="ECO:0000256" key="6">
    <source>
        <dbReference type="ARBA" id="ARBA00023125"/>
    </source>
</evidence>
<dbReference type="PANTHER" id="PTHR43977">
    <property type="entry name" value="STRUCTURAL MAINTENANCE OF CHROMOSOMES PROTEIN 3"/>
    <property type="match status" value="1"/>
</dbReference>
<comment type="subcellular location">
    <subcellularLocation>
        <location evidence="1 7">Cytoplasm</location>
    </subcellularLocation>
</comment>
<comment type="caution">
    <text evidence="9">The sequence shown here is derived from an EMBL/GenBank/DDBJ whole genome shotgun (WGS) entry which is preliminary data.</text>
</comment>
<dbReference type="SUPFAM" id="SSF75553">
    <property type="entry name" value="Smc hinge domain"/>
    <property type="match status" value="1"/>
</dbReference>
<keyword evidence="10" id="KW-1185">Reference proteome</keyword>
<dbReference type="InterPro" id="IPR036277">
    <property type="entry name" value="SMC_hinge_sf"/>
</dbReference>
<dbReference type="InterPro" id="IPR003395">
    <property type="entry name" value="RecF/RecN/SMC_N"/>
</dbReference>
<keyword evidence="6 7" id="KW-0238">DNA-binding</keyword>
<dbReference type="GO" id="GO:0005737">
    <property type="term" value="C:cytoplasm"/>
    <property type="evidence" value="ECO:0007669"/>
    <property type="project" value="UniProtKB-SubCell"/>
</dbReference>
<dbReference type="FunFam" id="3.40.50.300:FF:000901">
    <property type="entry name" value="Chromosome partition protein Smc"/>
    <property type="match status" value="1"/>
</dbReference>
<dbReference type="PIRSF" id="PIRSF005719">
    <property type="entry name" value="SMC"/>
    <property type="match status" value="1"/>
</dbReference>